<reference evidence="2" key="2">
    <citation type="submission" date="2023-06" db="EMBL/GenBank/DDBJ databases">
        <authorList>
            <consortium name="Lawrence Berkeley National Laboratory"/>
            <person name="Haridas S."/>
            <person name="Hensen N."/>
            <person name="Bonometti L."/>
            <person name="Westerberg I."/>
            <person name="Brannstrom I.O."/>
            <person name="Guillou S."/>
            <person name="Cros-Aarteil S."/>
            <person name="Calhoun S."/>
            <person name="Kuo A."/>
            <person name="Mondo S."/>
            <person name="Pangilinan J."/>
            <person name="Riley R."/>
            <person name="Labutti K."/>
            <person name="Andreopoulos B."/>
            <person name="Lipzen A."/>
            <person name="Chen C."/>
            <person name="Yanf M."/>
            <person name="Daum C."/>
            <person name="Ng V."/>
            <person name="Clum A."/>
            <person name="Steindorff A."/>
            <person name="Ohm R."/>
            <person name="Martin F."/>
            <person name="Silar P."/>
            <person name="Natvig D."/>
            <person name="Lalanne C."/>
            <person name="Gautier V."/>
            <person name="Ament-Velasquez S.L."/>
            <person name="Kruys A."/>
            <person name="Hutchinson M.I."/>
            <person name="Powell A.J."/>
            <person name="Barry K."/>
            <person name="Miller A.N."/>
            <person name="Grigoriev I.V."/>
            <person name="Debuchy R."/>
            <person name="Gladieux P."/>
            <person name="Thoren M.H."/>
            <person name="Johannesson H."/>
        </authorList>
    </citation>
    <scope>NUCLEOTIDE SEQUENCE</scope>
    <source>
        <strain evidence="2">CBS 958.72</strain>
    </source>
</reference>
<name>A0AAE0TYA5_9PEZI</name>
<feature type="signal peptide" evidence="1">
    <location>
        <begin position="1"/>
        <end position="22"/>
    </location>
</feature>
<feature type="chain" id="PRO_5042022205" evidence="1">
    <location>
        <begin position="23"/>
        <end position="158"/>
    </location>
</feature>
<evidence type="ECO:0000256" key="1">
    <source>
        <dbReference type="SAM" id="SignalP"/>
    </source>
</evidence>
<evidence type="ECO:0000313" key="3">
    <source>
        <dbReference type="Proteomes" id="UP001287356"/>
    </source>
</evidence>
<accession>A0AAE0TYA5</accession>
<keyword evidence="3" id="KW-1185">Reference proteome</keyword>
<dbReference type="EMBL" id="JAULSN010000001">
    <property type="protein sequence ID" value="KAK3383976.1"/>
    <property type="molecule type" value="Genomic_DNA"/>
</dbReference>
<dbReference type="AlphaFoldDB" id="A0AAE0TYA5"/>
<protein>
    <submittedName>
        <fullName evidence="2">Uncharacterized protein</fullName>
    </submittedName>
</protein>
<gene>
    <name evidence="2" type="ORF">B0T24DRAFT_588585</name>
</gene>
<organism evidence="2 3">
    <name type="scientific">Lasiosphaeria ovina</name>
    <dbReference type="NCBI Taxonomy" id="92902"/>
    <lineage>
        <taxon>Eukaryota</taxon>
        <taxon>Fungi</taxon>
        <taxon>Dikarya</taxon>
        <taxon>Ascomycota</taxon>
        <taxon>Pezizomycotina</taxon>
        <taxon>Sordariomycetes</taxon>
        <taxon>Sordariomycetidae</taxon>
        <taxon>Sordariales</taxon>
        <taxon>Lasiosphaeriaceae</taxon>
        <taxon>Lasiosphaeria</taxon>
    </lineage>
</organism>
<comment type="caution">
    <text evidence="2">The sequence shown here is derived from an EMBL/GenBank/DDBJ whole genome shotgun (WGS) entry which is preliminary data.</text>
</comment>
<sequence length="158" mass="17348">MLGLVVRLLAMPVMMGAGFVFAKPEQIRSDQSPTFHYYLQAYPKNASIVALGPAASGEYFNIDGTIQSTNTSLYINIGSETTSYKTVTFSKTAATTAWGLEGDTIITTKASTFGRRKPYLYSPPTLQRNYWQVYFQTGSAVPSGTCNNYQSLHLPCLC</sequence>
<dbReference type="Proteomes" id="UP001287356">
    <property type="component" value="Unassembled WGS sequence"/>
</dbReference>
<proteinExistence type="predicted"/>
<reference evidence="2" key="1">
    <citation type="journal article" date="2023" name="Mol. Phylogenet. Evol.">
        <title>Genome-scale phylogeny and comparative genomics of the fungal order Sordariales.</title>
        <authorList>
            <person name="Hensen N."/>
            <person name="Bonometti L."/>
            <person name="Westerberg I."/>
            <person name="Brannstrom I.O."/>
            <person name="Guillou S."/>
            <person name="Cros-Aarteil S."/>
            <person name="Calhoun S."/>
            <person name="Haridas S."/>
            <person name="Kuo A."/>
            <person name="Mondo S."/>
            <person name="Pangilinan J."/>
            <person name="Riley R."/>
            <person name="LaButti K."/>
            <person name="Andreopoulos B."/>
            <person name="Lipzen A."/>
            <person name="Chen C."/>
            <person name="Yan M."/>
            <person name="Daum C."/>
            <person name="Ng V."/>
            <person name="Clum A."/>
            <person name="Steindorff A."/>
            <person name="Ohm R.A."/>
            <person name="Martin F."/>
            <person name="Silar P."/>
            <person name="Natvig D.O."/>
            <person name="Lalanne C."/>
            <person name="Gautier V."/>
            <person name="Ament-Velasquez S.L."/>
            <person name="Kruys A."/>
            <person name="Hutchinson M.I."/>
            <person name="Powell A.J."/>
            <person name="Barry K."/>
            <person name="Miller A.N."/>
            <person name="Grigoriev I.V."/>
            <person name="Debuchy R."/>
            <person name="Gladieux P."/>
            <person name="Hiltunen Thoren M."/>
            <person name="Johannesson H."/>
        </authorList>
    </citation>
    <scope>NUCLEOTIDE SEQUENCE</scope>
    <source>
        <strain evidence="2">CBS 958.72</strain>
    </source>
</reference>
<evidence type="ECO:0000313" key="2">
    <source>
        <dbReference type="EMBL" id="KAK3383976.1"/>
    </source>
</evidence>
<keyword evidence="1" id="KW-0732">Signal</keyword>